<gene>
    <name evidence="1" type="ORF">LCGC14_2285510</name>
</gene>
<organism evidence="1">
    <name type="scientific">marine sediment metagenome</name>
    <dbReference type="NCBI Taxonomy" id="412755"/>
    <lineage>
        <taxon>unclassified sequences</taxon>
        <taxon>metagenomes</taxon>
        <taxon>ecological metagenomes</taxon>
    </lineage>
</organism>
<proteinExistence type="predicted"/>
<dbReference type="EMBL" id="LAZR01031897">
    <property type="protein sequence ID" value="KKL52432.1"/>
    <property type="molecule type" value="Genomic_DNA"/>
</dbReference>
<accession>A0A0F9FN11</accession>
<name>A0A0F9FN11_9ZZZZ</name>
<sequence length="71" mass="8602">MKVYCSECKYSAIDSFTLTVENTDYLCKSKNNISYRDKSNWYAKDEDVSVYKDKPEDINKYNLCQWYERKE</sequence>
<dbReference type="AlphaFoldDB" id="A0A0F9FN11"/>
<reference evidence="1" key="1">
    <citation type="journal article" date="2015" name="Nature">
        <title>Complex archaea that bridge the gap between prokaryotes and eukaryotes.</title>
        <authorList>
            <person name="Spang A."/>
            <person name="Saw J.H."/>
            <person name="Jorgensen S.L."/>
            <person name="Zaremba-Niedzwiedzka K."/>
            <person name="Martijn J."/>
            <person name="Lind A.E."/>
            <person name="van Eijk R."/>
            <person name="Schleper C."/>
            <person name="Guy L."/>
            <person name="Ettema T.J."/>
        </authorList>
    </citation>
    <scope>NUCLEOTIDE SEQUENCE</scope>
</reference>
<evidence type="ECO:0000313" key="1">
    <source>
        <dbReference type="EMBL" id="KKL52432.1"/>
    </source>
</evidence>
<protein>
    <submittedName>
        <fullName evidence="1">Uncharacterized protein</fullName>
    </submittedName>
</protein>
<comment type="caution">
    <text evidence="1">The sequence shown here is derived from an EMBL/GenBank/DDBJ whole genome shotgun (WGS) entry which is preliminary data.</text>
</comment>